<dbReference type="InterPro" id="IPR011852">
    <property type="entry name" value="TRAP_TAXI"/>
</dbReference>
<keyword evidence="1" id="KW-0175">Coiled coil</keyword>
<proteinExistence type="predicted"/>
<protein>
    <submittedName>
        <fullName evidence="3">NMT1/THI5 like protein</fullName>
    </submittedName>
</protein>
<dbReference type="PANTHER" id="PTHR42941:SF1">
    <property type="entry name" value="SLL1037 PROTEIN"/>
    <property type="match status" value="1"/>
</dbReference>
<reference evidence="3" key="1">
    <citation type="submission" date="2018-07" db="EMBL/GenBank/DDBJ databases">
        <authorList>
            <person name="Quirk P.G."/>
            <person name="Krulwich T.A."/>
        </authorList>
    </citation>
    <scope>NUCLEOTIDE SEQUENCE</scope>
</reference>
<evidence type="ECO:0000313" key="3">
    <source>
        <dbReference type="EMBL" id="SUS06738.1"/>
    </source>
</evidence>
<sequence>MRHKIASGLIAASLVVGAGFAWLWHQEHRSERVLVLASGPRLSEYHDFAQALSRVVAALEPRLNIRVIETFGSEENMTLLADGTAQLALVAGSTMLDGRASVVDFLFPEMFHLLAREDIGISRVADLHGRVVGLPPMGSTSRTMFWRLIQHYGLDQWDVKAMTIEPYEAEHALRTGAIDAYFVVIALGSPFITGILSRTPTQLVPIDQAAALRLTLPELRAGEIPTGTYGGARPAPPSDLPTVAERTLLVTTPAVDPDDIYDLTRIIREGRQELVAAELRAALIEPVEDPFQEGLPINAGAAKYFRRDKPLFVVRYAETMGFLLSAGMLIASTLWQIKLRSDRRAKNRADNHNAKIIELTEQAQNAKNRRELDVVRQDLVATFKLVFADLDEDRITPTAIQAFTLAWYTAIQVIDHRQTILSDEPGEETPVRLGARTVGGGDGRGIERRPVPPTSGEAEAAA</sequence>
<dbReference type="PANTHER" id="PTHR42941">
    <property type="entry name" value="SLL1037 PROTEIN"/>
    <property type="match status" value="1"/>
</dbReference>
<evidence type="ECO:0000256" key="2">
    <source>
        <dbReference type="SAM" id="MobiDB-lite"/>
    </source>
</evidence>
<dbReference type="EMBL" id="UIDG01000246">
    <property type="protein sequence ID" value="SUS06738.1"/>
    <property type="molecule type" value="Genomic_DNA"/>
</dbReference>
<organism evidence="3">
    <name type="scientific">metagenome</name>
    <dbReference type="NCBI Taxonomy" id="256318"/>
    <lineage>
        <taxon>unclassified sequences</taxon>
        <taxon>metagenomes</taxon>
    </lineage>
</organism>
<dbReference type="AlphaFoldDB" id="A0A380TF06"/>
<evidence type="ECO:0000256" key="1">
    <source>
        <dbReference type="SAM" id="Coils"/>
    </source>
</evidence>
<feature type="region of interest" description="Disordered" evidence="2">
    <location>
        <begin position="424"/>
        <end position="462"/>
    </location>
</feature>
<dbReference type="NCBIfam" id="TIGR02122">
    <property type="entry name" value="TRAP_TAXI"/>
    <property type="match status" value="1"/>
</dbReference>
<accession>A0A380TF06</accession>
<feature type="coiled-coil region" evidence="1">
    <location>
        <begin position="342"/>
        <end position="369"/>
    </location>
</feature>
<dbReference type="Gene3D" id="3.40.190.10">
    <property type="entry name" value="Periplasmic binding protein-like II"/>
    <property type="match status" value="2"/>
</dbReference>
<dbReference type="SUPFAM" id="SSF53850">
    <property type="entry name" value="Periplasmic binding protein-like II"/>
    <property type="match status" value="1"/>
</dbReference>
<gene>
    <name evidence="3" type="ORF">DF3PB_320001</name>
</gene>
<name>A0A380TF06_9ZZZZ</name>
<dbReference type="Pfam" id="PF16868">
    <property type="entry name" value="NMT1_3"/>
    <property type="match status" value="1"/>
</dbReference>